<dbReference type="InterPro" id="IPR008969">
    <property type="entry name" value="CarboxyPept-like_regulatory"/>
</dbReference>
<accession>A0A840ELC5</accession>
<evidence type="ECO:0008006" key="3">
    <source>
        <dbReference type="Google" id="ProtNLM"/>
    </source>
</evidence>
<keyword evidence="2" id="KW-1185">Reference proteome</keyword>
<comment type="caution">
    <text evidence="1">The sequence shown here is derived from an EMBL/GenBank/DDBJ whole genome shotgun (WGS) entry which is preliminary data.</text>
</comment>
<protein>
    <recommendedName>
        <fullName evidence="3">Carboxypeptidase-like regulatory domain-containing protein</fullName>
    </recommendedName>
</protein>
<gene>
    <name evidence="1" type="ORF">GGR32_001219</name>
</gene>
<dbReference type="SUPFAM" id="SSF49464">
    <property type="entry name" value="Carboxypeptidase regulatory domain-like"/>
    <property type="match status" value="1"/>
</dbReference>
<proteinExistence type="predicted"/>
<evidence type="ECO:0000313" key="2">
    <source>
        <dbReference type="Proteomes" id="UP000553034"/>
    </source>
</evidence>
<dbReference type="AlphaFoldDB" id="A0A840ELC5"/>
<dbReference type="Proteomes" id="UP000553034">
    <property type="component" value="Unassembled WGS sequence"/>
</dbReference>
<name>A0A840ELC5_9FLAO</name>
<dbReference type="EMBL" id="JACIFO010000004">
    <property type="protein sequence ID" value="MBB4118928.1"/>
    <property type="molecule type" value="Genomic_DNA"/>
</dbReference>
<reference evidence="1 2" key="1">
    <citation type="submission" date="2020-08" db="EMBL/GenBank/DDBJ databases">
        <title>Genomic Encyclopedia of Type Strains, Phase IV (KMG-IV): sequencing the most valuable type-strain genomes for metagenomic binning, comparative biology and taxonomic classification.</title>
        <authorList>
            <person name="Goeker M."/>
        </authorList>
    </citation>
    <scope>NUCLEOTIDE SEQUENCE [LARGE SCALE GENOMIC DNA]</scope>
    <source>
        <strain evidence="1 2">DSM 29568</strain>
    </source>
</reference>
<dbReference type="Pfam" id="PF13715">
    <property type="entry name" value="CarbopepD_reg_2"/>
    <property type="match status" value="1"/>
</dbReference>
<organism evidence="1 2">
    <name type="scientific">Mesonia hippocampi</name>
    <dbReference type="NCBI Taxonomy" id="1628250"/>
    <lineage>
        <taxon>Bacteria</taxon>
        <taxon>Pseudomonadati</taxon>
        <taxon>Bacteroidota</taxon>
        <taxon>Flavobacteriia</taxon>
        <taxon>Flavobacteriales</taxon>
        <taxon>Flavobacteriaceae</taxon>
        <taxon>Mesonia</taxon>
    </lineage>
</organism>
<sequence>MQSVQTLVISIIISLCTTIGFSQQLTGFVKSKSSQESIPFASVQISDNYGVITNTEGLFQIQTEKFLPTDSLLFSSMGFESKKIALKDFQQNSTIYLADNINELAEVYLVNKNLTPDEILEKVTKKASENYSKPLAKYTIFARKSEKSTLKDFDFEINKATFLPKKTQGKFNKEIKQAFKNDKHKNIEHHSYSEDYFSIYKNNDSIKIDLIKLTALENPETSLDGEKIAEKIFKLIAENLDSKNTFKVRSGIIPVDDSLKVGESFKIKEENEADTVKTAHWRESNLLGINHEKNILEAQKLDFLTNYPNYKFQLDEITGFNNEMVYILSFTPNKRKAKYTGKLYISADTFAVLKAEYQLAPGKRTNSFNMKFLLGVKIIQDKDAGTLVFRKNKNNSYDPVFFRREMHQYIYLNRSVSFKENTQDRKNRIKFKFDFKIETNNHLVSESLFVDNHKITEKQFDNFTEKTSTTVEEIRKYDASIWENYNIIAPDEAIKTFEY</sequence>
<dbReference type="RefSeq" id="WP_183477287.1">
    <property type="nucleotide sequence ID" value="NZ_JACIFO010000004.1"/>
</dbReference>
<evidence type="ECO:0000313" key="1">
    <source>
        <dbReference type="EMBL" id="MBB4118928.1"/>
    </source>
</evidence>